<dbReference type="AlphaFoldDB" id="A0A6B0Y2A5"/>
<sequence length="353" mass="39007">MRFPGSARPTCRPGWPTRSTRGRPSVADAFLTLPAADRRDILQTAAVRSGRPAVNLEKDVWICRVLQVLFSIPDRHPMAFKGGTSLSKVYGVIDRFSEDVDITLDYRAFAEGFDPFAPGVSRSAIRRFGDRLKTRVESYTRDVVGPALEAAADGLPASGRPAVCIDEGGEHVRFAYPSAVENPLGYLASEVLLEFGGRNVVDPNERHEIVPDIAAMTDGLDYPTAMITVLSPARTFWEKATLVHVECHRRRLAASPERLSRHWFDLACLARHDAGRAALADRALQEDVVRHKTVFFNASYANYSDCLDGRLRLVPDEDQLGGLRSDYDAMRRAGIVGADAPSFDVLICLFFTN</sequence>
<dbReference type="Pfam" id="PF08843">
    <property type="entry name" value="AbiEii"/>
    <property type="match status" value="1"/>
</dbReference>
<dbReference type="InterPro" id="IPR014942">
    <property type="entry name" value="AbiEii"/>
</dbReference>
<feature type="region of interest" description="Disordered" evidence="1">
    <location>
        <begin position="1"/>
        <end position="23"/>
    </location>
</feature>
<dbReference type="GO" id="GO:0016740">
    <property type="term" value="F:transferase activity"/>
    <property type="evidence" value="ECO:0007669"/>
    <property type="project" value="UniProtKB-KW"/>
</dbReference>
<dbReference type="EMBL" id="VXRY01000504">
    <property type="protein sequence ID" value="MXY34838.1"/>
    <property type="molecule type" value="Genomic_DNA"/>
</dbReference>
<dbReference type="Gene3D" id="3.10.450.620">
    <property type="entry name" value="JHP933, nucleotidyltransferase-like core domain"/>
    <property type="match status" value="1"/>
</dbReference>
<comment type="caution">
    <text evidence="2">The sequence shown here is derived from an EMBL/GenBank/DDBJ whole genome shotgun (WGS) entry which is preliminary data.</text>
</comment>
<organism evidence="2">
    <name type="scientific">Boseongicola sp. SB0664_bin_43</name>
    <dbReference type="NCBI Taxonomy" id="2604844"/>
    <lineage>
        <taxon>Bacteria</taxon>
        <taxon>Pseudomonadati</taxon>
        <taxon>Pseudomonadota</taxon>
        <taxon>Alphaproteobacteria</taxon>
        <taxon>Rhodobacterales</taxon>
        <taxon>Paracoccaceae</taxon>
        <taxon>Boseongicola</taxon>
    </lineage>
</organism>
<gene>
    <name evidence="2" type="ORF">F4Y60_12290</name>
</gene>
<evidence type="ECO:0000256" key="1">
    <source>
        <dbReference type="SAM" id="MobiDB-lite"/>
    </source>
</evidence>
<accession>A0A6B0Y2A5</accession>
<protein>
    <submittedName>
        <fullName evidence="2">Nucleotidyl transferase AbiEii/AbiGii toxin family protein</fullName>
    </submittedName>
</protein>
<evidence type="ECO:0000313" key="2">
    <source>
        <dbReference type="EMBL" id="MXY34838.1"/>
    </source>
</evidence>
<keyword evidence="2" id="KW-0808">Transferase</keyword>
<reference evidence="2" key="1">
    <citation type="submission" date="2019-09" db="EMBL/GenBank/DDBJ databases">
        <title>Characterisation of the sponge microbiome using genome-centric metagenomics.</title>
        <authorList>
            <person name="Engelberts J.P."/>
            <person name="Robbins S.J."/>
            <person name="De Goeij J.M."/>
            <person name="Aranda M."/>
            <person name="Bell S.C."/>
            <person name="Webster N.S."/>
        </authorList>
    </citation>
    <scope>NUCLEOTIDE SEQUENCE</scope>
    <source>
        <strain evidence="2">SB0664_bin_43</strain>
    </source>
</reference>
<name>A0A6B0Y2A5_9RHOB</name>
<proteinExistence type="predicted"/>